<dbReference type="GO" id="GO:0051607">
    <property type="term" value="P:defense response to virus"/>
    <property type="evidence" value="ECO:0007669"/>
    <property type="project" value="UniProtKB-KW"/>
</dbReference>
<name>A0A0A6P890_9GAMM</name>
<dbReference type="EMBL" id="JSZA02000377">
    <property type="protein sequence ID" value="KHD06943.1"/>
    <property type="molecule type" value="Genomic_DNA"/>
</dbReference>
<dbReference type="AlphaFoldDB" id="A0A0A6P890"/>
<dbReference type="Pfam" id="PF03787">
    <property type="entry name" value="RAMPs"/>
    <property type="match status" value="1"/>
</dbReference>
<gene>
    <name evidence="4" type="ORF">PN36_34170</name>
</gene>
<feature type="region of interest" description="Disordered" evidence="2">
    <location>
        <begin position="304"/>
        <end position="326"/>
    </location>
</feature>
<evidence type="ECO:0000256" key="1">
    <source>
        <dbReference type="ARBA" id="ARBA00023118"/>
    </source>
</evidence>
<dbReference type="Proteomes" id="UP000030428">
    <property type="component" value="Unassembled WGS sequence"/>
</dbReference>
<protein>
    <recommendedName>
        <fullName evidence="3">CRISPR type III-associated protein domain-containing protein</fullName>
    </recommendedName>
</protein>
<feature type="domain" description="CRISPR type III-associated protein" evidence="3">
    <location>
        <begin position="96"/>
        <end position="289"/>
    </location>
</feature>
<reference evidence="4 5" key="1">
    <citation type="journal article" date="2016" name="Front. Microbiol.">
        <title>Single-Cell (Meta-)Genomics of a Dimorphic Candidatus Thiomargarita nelsonii Reveals Genomic Plasticity.</title>
        <authorList>
            <person name="Flood B.E."/>
            <person name="Fliss P."/>
            <person name="Jones D.S."/>
            <person name="Dick G.J."/>
            <person name="Jain S."/>
            <person name="Kaster A.K."/>
            <person name="Winkel M."/>
            <person name="Mussmann M."/>
            <person name="Bailey J."/>
        </authorList>
    </citation>
    <scope>NUCLEOTIDE SEQUENCE [LARGE SCALE GENOMIC DNA]</scope>
    <source>
        <strain evidence="4">Hydrate Ridge</strain>
    </source>
</reference>
<dbReference type="CDD" id="cd09726">
    <property type="entry name" value="RAMP_I_III"/>
    <property type="match status" value="1"/>
</dbReference>
<organism evidence="4 5">
    <name type="scientific">Candidatus Thiomargarita nelsonii</name>
    <dbReference type="NCBI Taxonomy" id="1003181"/>
    <lineage>
        <taxon>Bacteria</taxon>
        <taxon>Pseudomonadati</taxon>
        <taxon>Pseudomonadota</taxon>
        <taxon>Gammaproteobacteria</taxon>
        <taxon>Thiotrichales</taxon>
        <taxon>Thiotrichaceae</taxon>
        <taxon>Thiomargarita</taxon>
    </lineage>
</organism>
<keyword evidence="1" id="KW-0051">Antiviral defense</keyword>
<proteinExistence type="predicted"/>
<evidence type="ECO:0000259" key="3">
    <source>
        <dbReference type="Pfam" id="PF03787"/>
    </source>
</evidence>
<dbReference type="InterPro" id="IPR005537">
    <property type="entry name" value="RAMP_III_fam"/>
</dbReference>
<accession>A0A0A6P890</accession>
<comment type="caution">
    <text evidence="4">The sequence shown here is derived from an EMBL/GenBank/DDBJ whole genome shotgun (WGS) entry which is preliminary data.</text>
</comment>
<evidence type="ECO:0000313" key="5">
    <source>
        <dbReference type="Proteomes" id="UP000030428"/>
    </source>
</evidence>
<keyword evidence="5" id="KW-1185">Reference proteome</keyword>
<evidence type="ECO:0000313" key="4">
    <source>
        <dbReference type="EMBL" id="KHD06943.1"/>
    </source>
</evidence>
<feature type="compositionally biased region" description="Polar residues" evidence="2">
    <location>
        <begin position="304"/>
        <end position="315"/>
    </location>
</feature>
<sequence length="436" mass="50008">MTCFDLLADKDFKFTPTERGWLLAASRARKDVKSQTDLTEARNRFLQTHGIVNPVNKRGKAKHLPCRLIPQDLDTARRGKEVLESFPRYSARLLLEFTLLTPLLTKDDDPFYLFDNPTRKDHNFGVPHIAAASLKGLSLDAYQRAFPSSSGIEIEQKKQLLERRHGYRLQDAHAKRLFGIEDDGNQQEVSRIGRLHYSAVWFKQVQFLVMNPREPETGIGTIPIQFEAIAPNPKEKAILEVVYFNPYGVKESDEQTVREDLARWLAAVGTWWPVLGLGAKRLAGYGAIKIEKATLQAVEWSGMENTQTPQRNPVAQEQPPSPQKQSYYKDYLDNEDKPLSEEAFKAKLDGKLADKDKEIAKLKNPSKKEIKILVSQRKNLGKNERKKYKEVVEYFKAHTTTTPQTTEEVVVIEELQIYERQEQGEDSWIKLAKWIS</sequence>
<evidence type="ECO:0000256" key="2">
    <source>
        <dbReference type="SAM" id="MobiDB-lite"/>
    </source>
</evidence>